<keyword evidence="7" id="KW-0812">Transmembrane</keyword>
<evidence type="ECO:0000256" key="1">
    <source>
        <dbReference type="ARBA" id="ARBA00005791"/>
    </source>
</evidence>
<evidence type="ECO:0000313" key="9">
    <source>
        <dbReference type="EMBL" id="TDE08106.1"/>
    </source>
</evidence>
<keyword evidence="2" id="KW-0732">Signal</keyword>
<feature type="domain" description="Thioredoxin-like fold" evidence="8">
    <location>
        <begin position="71"/>
        <end position="238"/>
    </location>
</feature>
<dbReference type="EMBL" id="SMKZ01000027">
    <property type="protein sequence ID" value="TDE08106.1"/>
    <property type="molecule type" value="Genomic_DNA"/>
</dbReference>
<organism evidence="9 10">
    <name type="scientific">Jiangella asiatica</name>
    <dbReference type="NCBI Taxonomy" id="2530372"/>
    <lineage>
        <taxon>Bacteria</taxon>
        <taxon>Bacillati</taxon>
        <taxon>Actinomycetota</taxon>
        <taxon>Actinomycetes</taxon>
        <taxon>Jiangellales</taxon>
        <taxon>Jiangellaceae</taxon>
        <taxon>Jiangella</taxon>
    </lineage>
</organism>
<evidence type="ECO:0000313" key="10">
    <source>
        <dbReference type="Proteomes" id="UP000294739"/>
    </source>
</evidence>
<proteinExistence type="inferred from homology"/>
<dbReference type="InterPro" id="IPR036249">
    <property type="entry name" value="Thioredoxin-like_sf"/>
</dbReference>
<accession>A0A4R5D497</accession>
<dbReference type="GO" id="GO:0016491">
    <property type="term" value="F:oxidoreductase activity"/>
    <property type="evidence" value="ECO:0007669"/>
    <property type="project" value="UniProtKB-KW"/>
</dbReference>
<evidence type="ECO:0000256" key="3">
    <source>
        <dbReference type="ARBA" id="ARBA00023002"/>
    </source>
</evidence>
<evidence type="ECO:0000256" key="4">
    <source>
        <dbReference type="ARBA" id="ARBA00023157"/>
    </source>
</evidence>
<dbReference type="CDD" id="cd02972">
    <property type="entry name" value="DsbA_family"/>
    <property type="match status" value="1"/>
</dbReference>
<reference evidence="9 10" key="1">
    <citation type="submission" date="2019-03" db="EMBL/GenBank/DDBJ databases">
        <title>Draft genome sequences of novel Actinobacteria.</title>
        <authorList>
            <person name="Sahin N."/>
            <person name="Ay H."/>
            <person name="Saygin H."/>
        </authorList>
    </citation>
    <scope>NUCLEOTIDE SEQUENCE [LARGE SCALE GENOMIC DNA]</scope>
    <source>
        <strain evidence="9 10">5K138</strain>
    </source>
</reference>
<evidence type="ECO:0000256" key="5">
    <source>
        <dbReference type="ARBA" id="ARBA00023284"/>
    </source>
</evidence>
<dbReference type="InterPro" id="IPR012336">
    <property type="entry name" value="Thioredoxin-like_fold"/>
</dbReference>
<evidence type="ECO:0000256" key="6">
    <source>
        <dbReference type="SAM" id="Coils"/>
    </source>
</evidence>
<sequence length="246" mass="26340">MASKKEQARQRAARLRAEAEERARLERRRERLLRFGVSAAVLVAAVVLVLFLVRDDGPEGTGAIPTGATASGIVVGEESAPITIDYWFDFQCPFCGQFEAESGPVLEDVVADGTARVAYHPAAFLGEESDRASNAFGCAIDAGRPVEYLTELFENQPPERSGGYTDDDLVEAGAAIGLDDPEFESCVRDGTYADWGSRVREAFRDAGHEATPTVLINGEELEGNPVDLSAEEFRAAVDAAAAGSPQ</sequence>
<gene>
    <name evidence="9" type="ORF">E1269_18535</name>
</gene>
<dbReference type="PANTHER" id="PTHR13887:SF14">
    <property type="entry name" value="DISULFIDE BOND FORMATION PROTEIN D"/>
    <property type="match status" value="1"/>
</dbReference>
<keyword evidence="6" id="KW-0175">Coiled coil</keyword>
<name>A0A4R5D497_9ACTN</name>
<keyword evidence="4" id="KW-1015">Disulfide bond</keyword>
<dbReference type="RefSeq" id="WP_131897210.1">
    <property type="nucleotide sequence ID" value="NZ_SMKZ01000027.1"/>
</dbReference>
<comment type="caution">
    <text evidence="9">The sequence shown here is derived from an EMBL/GenBank/DDBJ whole genome shotgun (WGS) entry which is preliminary data.</text>
</comment>
<dbReference type="Pfam" id="PF13462">
    <property type="entry name" value="Thioredoxin_4"/>
    <property type="match status" value="1"/>
</dbReference>
<dbReference type="InParanoid" id="A0A4R5D497"/>
<evidence type="ECO:0000259" key="8">
    <source>
        <dbReference type="Pfam" id="PF13462"/>
    </source>
</evidence>
<dbReference type="Proteomes" id="UP000294739">
    <property type="component" value="Unassembled WGS sequence"/>
</dbReference>
<protein>
    <submittedName>
        <fullName evidence="9">Disulfide bond formation protein DsbA</fullName>
    </submittedName>
</protein>
<dbReference type="PANTHER" id="PTHR13887">
    <property type="entry name" value="GLUTATHIONE S-TRANSFERASE KAPPA"/>
    <property type="match status" value="1"/>
</dbReference>
<dbReference type="Gene3D" id="3.40.30.10">
    <property type="entry name" value="Glutaredoxin"/>
    <property type="match status" value="1"/>
</dbReference>
<evidence type="ECO:0000256" key="7">
    <source>
        <dbReference type="SAM" id="Phobius"/>
    </source>
</evidence>
<keyword evidence="5" id="KW-0676">Redox-active center</keyword>
<keyword evidence="3" id="KW-0560">Oxidoreductase</keyword>
<dbReference type="SUPFAM" id="SSF52833">
    <property type="entry name" value="Thioredoxin-like"/>
    <property type="match status" value="1"/>
</dbReference>
<evidence type="ECO:0000256" key="2">
    <source>
        <dbReference type="ARBA" id="ARBA00022729"/>
    </source>
</evidence>
<feature type="coiled-coil region" evidence="6">
    <location>
        <begin position="2"/>
        <end position="35"/>
    </location>
</feature>
<comment type="similarity">
    <text evidence="1">Belongs to the thioredoxin family. DsbA subfamily.</text>
</comment>
<keyword evidence="7" id="KW-1133">Transmembrane helix</keyword>
<dbReference type="OrthoDB" id="4135024at2"/>
<keyword evidence="10" id="KW-1185">Reference proteome</keyword>
<feature type="transmembrane region" description="Helical" evidence="7">
    <location>
        <begin position="32"/>
        <end position="53"/>
    </location>
</feature>
<keyword evidence="7" id="KW-0472">Membrane</keyword>
<dbReference type="AlphaFoldDB" id="A0A4R5D497"/>